<feature type="region of interest" description="Disordered" evidence="5">
    <location>
        <begin position="1"/>
        <end position="67"/>
    </location>
</feature>
<dbReference type="CDD" id="cd00200">
    <property type="entry name" value="WD40"/>
    <property type="match status" value="3"/>
</dbReference>
<dbReference type="PROSITE" id="PS50082">
    <property type="entry name" value="WD_REPEATS_2"/>
    <property type="match status" value="6"/>
</dbReference>
<organism evidence="7 8">
    <name type="scientific">Myriangium duriaei CBS 260.36</name>
    <dbReference type="NCBI Taxonomy" id="1168546"/>
    <lineage>
        <taxon>Eukaryota</taxon>
        <taxon>Fungi</taxon>
        <taxon>Dikarya</taxon>
        <taxon>Ascomycota</taxon>
        <taxon>Pezizomycotina</taxon>
        <taxon>Dothideomycetes</taxon>
        <taxon>Dothideomycetidae</taxon>
        <taxon>Myriangiales</taxon>
        <taxon>Myriangiaceae</taxon>
        <taxon>Myriangium</taxon>
    </lineage>
</organism>
<feature type="repeat" description="WD" evidence="3">
    <location>
        <begin position="1226"/>
        <end position="1267"/>
    </location>
</feature>
<dbReference type="PROSITE" id="PS00678">
    <property type="entry name" value="WD_REPEATS_1"/>
    <property type="match status" value="4"/>
</dbReference>
<feature type="repeat" description="WD" evidence="3">
    <location>
        <begin position="1479"/>
        <end position="1513"/>
    </location>
</feature>
<dbReference type="InterPro" id="IPR011044">
    <property type="entry name" value="Quino_amine_DH_bsu"/>
</dbReference>
<feature type="repeat" description="WD" evidence="3">
    <location>
        <begin position="1605"/>
        <end position="1646"/>
    </location>
</feature>
<feature type="domain" description="NACHT" evidence="6">
    <location>
        <begin position="382"/>
        <end position="538"/>
    </location>
</feature>
<dbReference type="PROSITE" id="PS50294">
    <property type="entry name" value="WD_REPEATS_REGION"/>
    <property type="match status" value="5"/>
</dbReference>
<feature type="coiled-coil region" evidence="4">
    <location>
        <begin position="307"/>
        <end position="334"/>
    </location>
</feature>
<dbReference type="InterPro" id="IPR020472">
    <property type="entry name" value="WD40_PAC1"/>
</dbReference>
<evidence type="ECO:0000313" key="7">
    <source>
        <dbReference type="EMBL" id="KAF2147935.1"/>
    </source>
</evidence>
<dbReference type="Pfam" id="PF00400">
    <property type="entry name" value="WD40"/>
    <property type="match status" value="6"/>
</dbReference>
<dbReference type="SUPFAM" id="SSF50969">
    <property type="entry name" value="YVTN repeat-like/Quinoprotein amine dehydrogenase"/>
    <property type="match status" value="1"/>
</dbReference>
<evidence type="ECO:0000259" key="6">
    <source>
        <dbReference type="PROSITE" id="PS50837"/>
    </source>
</evidence>
<dbReference type="SMART" id="SM00320">
    <property type="entry name" value="WD40"/>
    <property type="match status" value="18"/>
</dbReference>
<feature type="repeat" description="WD" evidence="3">
    <location>
        <begin position="950"/>
        <end position="991"/>
    </location>
</feature>
<dbReference type="OrthoDB" id="674604at2759"/>
<evidence type="ECO:0000256" key="2">
    <source>
        <dbReference type="ARBA" id="ARBA00022737"/>
    </source>
</evidence>
<name>A0A9P4ISY0_9PEZI</name>
<feature type="compositionally biased region" description="Low complexity" evidence="5">
    <location>
        <begin position="53"/>
        <end position="67"/>
    </location>
</feature>
<dbReference type="InterPro" id="IPR001680">
    <property type="entry name" value="WD40_rpt"/>
</dbReference>
<keyword evidence="2" id="KW-0677">Repeat</keyword>
<dbReference type="Pfam" id="PF24883">
    <property type="entry name" value="NPHP3_N"/>
    <property type="match status" value="1"/>
</dbReference>
<keyword evidence="4" id="KW-0175">Coiled coil</keyword>
<evidence type="ECO:0000256" key="1">
    <source>
        <dbReference type="ARBA" id="ARBA00022574"/>
    </source>
</evidence>
<dbReference type="Gene3D" id="3.40.50.300">
    <property type="entry name" value="P-loop containing nucleotide triphosphate hydrolases"/>
    <property type="match status" value="1"/>
</dbReference>
<dbReference type="PRINTS" id="PR00320">
    <property type="entry name" value="GPROTEINBRPT"/>
</dbReference>
<dbReference type="PANTHER" id="PTHR14604:SF3">
    <property type="entry name" value="SPERM-ASSOCIATED ANTIGEN 16 PROTEIN"/>
    <property type="match status" value="1"/>
</dbReference>
<dbReference type="InterPro" id="IPR036322">
    <property type="entry name" value="WD40_repeat_dom_sf"/>
</dbReference>
<gene>
    <name evidence="7" type="ORF">K461DRAFT_262882</name>
</gene>
<dbReference type="InterPro" id="IPR011047">
    <property type="entry name" value="Quinoprotein_ADH-like_sf"/>
</dbReference>
<protein>
    <submittedName>
        <fullName evidence="7">WD40 repeat-like protein</fullName>
    </submittedName>
</protein>
<accession>A0A9P4ISY0</accession>
<dbReference type="InterPro" id="IPR019775">
    <property type="entry name" value="WD40_repeat_CS"/>
</dbReference>
<evidence type="ECO:0000256" key="4">
    <source>
        <dbReference type="SAM" id="Coils"/>
    </source>
</evidence>
<dbReference type="InterPro" id="IPR015943">
    <property type="entry name" value="WD40/YVTN_repeat-like_dom_sf"/>
</dbReference>
<feature type="repeat" description="WD" evidence="3">
    <location>
        <begin position="1437"/>
        <end position="1478"/>
    </location>
</feature>
<sequence>MGEAAPPRKRDRMLGLLRRSKIPSSSNSRPPSTSRHQSSASSQARNDSVTALTASSPAPLTITPTTTIPTTYATNSLALSKRILDNVIKQLSDEERTAVEPHIDLNDQAIGATIQKAYNAVSEKQQVCKDKQWQWHFHGRVRVLRDEADKILYWLKRFKTVGDAVAGLDPVHVGLPWAVVNALLEVALADQEQMALLLTGMASALYASQRLQAYLEYLQRLPVTTKFVSNLEDSLINSYVHVLRFLAKAISIYNKRNKSTLQHSLQTFWTKGDIEDFEPQCEKLLSRLQADASIFDRELSARDRDLAIQSKEKLDRQRQDIERMKNVLDDLSTRIDLAKVPRAEGAMYGSHADEYLSHCLAGTREELIVLIENWIDDPGSKSIFWLCGMAGTGKSTISRTIARASLRRQRQGICLTASFFFRRGAGDRANASRFFPTLALQLADVDPIVRLAVAKAIGAEPALVEAKLKRQFQNLLVGPLEDLARHSTSPLTIVILIDALDECGGEDDMKMIMSLLMSFAQSNTLGHFTIRIFVTSRPEVPIQHKFYDDTNHDSHQDVRLEHVQADTIRRDIDIYLQYRLGEIRDEENIPNNWPGEDSIKILVDLACPLFIFAATMCRYISGRGVNSRAVVGGHPRKRLDSLLQQRQDRTLVGLDQMYAAILEQIFPPEDTYEYDEAIQEFHKLLGPLVVLASPLPISSLSMLLDSQPDEIFSTLKQLQAVLQVPTTVTDTAPIQALHASFPDYLLGPNSRKFHIDRTQTHTALAKQCLDRLCSTRTTAILKQDICNVGQPGTRRADIRRKQITNAIPADLAYACYYWTHHIAESKADDLIHDGGEVHNFLRAHFHHWLEALTWLGRLSSAFTYLDQLRTLLKAESSPDLSTFLDDASRFIHQYRYIIDMAPLQLYFSALWFVPKSSIIGQTFHSDISNLTEFELVPEAPTNWSKDLQKLEGHQSYVRGVVYHPNGKIIASGAYDNTVRLWDTSTGEQLHTFEMKESALDTAFSHDGETIAVLTYSGSTVNSWSVRTWSVRTGEQLQEFEGDDGAVEGITYTSSGDIFSVLGSGERSINIVTGASQELMSSPSRVDSIIWSTDGQMMVIASWDLSVQVYDTHTWERVRNFPGRDTCYNCVSYTPDGKKVIFATSYENTRAVQDGEGTVASFEEHDTHEASLYNTDCANPYRASHSGKISAVGQSPTGSTVKLIAQENSLRLYKIDQTGTAEIVQQFEAYEDQILAATLSANNECVVSASRDGTIRIWNSWTGHELQNIVFDEHNIETVAYAPANKMLALALDGNTIRLHDSATGEDTQTLTIPGYNTSIHSLAFSHDGRSLLSTSDDRMVRIWDVSTGDQKLDLCLRGQWPCAAFSIDGQEIAHVSDSGKLIRWSLVTGKEIDSSNYYDSKVSSLALSQDKQLLAMCTKMETILLLDASSGRELYRLEQFCDGISDLAFSPDGDSIAVASRDDNIYLLDTATGELIRTFEGHDAMVSGVAFSPDGKNLASSSSDHTVRLWNIQDYCDEQELKSHGVVTELSFSPNGQVVAEIGIGSVARLWDPLSGRMIGQLDIEDSVSLTDTVFSPSGYTVALATDAGTVQLWDVRTCQKIHDFVHDAERVRQISFSSDGTLMATTTYDLRIRLWDIHKREKKLVIYETKLEKHNSITTVALSYDNSLIATILNEYIVRIRDAHTGRSLHQFGTRPAKFYELAFAPDRPLLAAITENGTIACWNTDTGDLTLKLRPDDSLIEPAYGTGTRLLAFSPSGVMVAAVARGNGIHIWNVRTEAEILRVDIGSSIDELKFAQDGKILYTNLGAFELDFSNIASSEGSSAERITIELQDQWVRHGGRDLLWLPTGYRGRRTAVYGKTLATCQHSGTVSFFRLCDSASLCKD</sequence>
<dbReference type="SMART" id="SM00564">
    <property type="entry name" value="PQQ"/>
    <property type="match status" value="4"/>
</dbReference>
<dbReference type="Proteomes" id="UP000799439">
    <property type="component" value="Unassembled WGS sequence"/>
</dbReference>
<proteinExistence type="predicted"/>
<evidence type="ECO:0000256" key="5">
    <source>
        <dbReference type="SAM" id="MobiDB-lite"/>
    </source>
</evidence>
<keyword evidence="8" id="KW-1185">Reference proteome</keyword>
<dbReference type="InterPro" id="IPR027417">
    <property type="entry name" value="P-loop_NTPase"/>
</dbReference>
<dbReference type="InterPro" id="IPR007111">
    <property type="entry name" value="NACHT_NTPase"/>
</dbReference>
<reference evidence="7" key="1">
    <citation type="journal article" date="2020" name="Stud. Mycol.">
        <title>101 Dothideomycetes genomes: a test case for predicting lifestyles and emergence of pathogens.</title>
        <authorList>
            <person name="Haridas S."/>
            <person name="Albert R."/>
            <person name="Binder M."/>
            <person name="Bloem J."/>
            <person name="Labutti K."/>
            <person name="Salamov A."/>
            <person name="Andreopoulos B."/>
            <person name="Baker S."/>
            <person name="Barry K."/>
            <person name="Bills G."/>
            <person name="Bluhm B."/>
            <person name="Cannon C."/>
            <person name="Castanera R."/>
            <person name="Culley D."/>
            <person name="Daum C."/>
            <person name="Ezra D."/>
            <person name="Gonzalez J."/>
            <person name="Henrissat B."/>
            <person name="Kuo A."/>
            <person name="Liang C."/>
            <person name="Lipzen A."/>
            <person name="Lutzoni F."/>
            <person name="Magnuson J."/>
            <person name="Mondo S."/>
            <person name="Nolan M."/>
            <person name="Ohm R."/>
            <person name="Pangilinan J."/>
            <person name="Park H.-J."/>
            <person name="Ramirez L."/>
            <person name="Alfaro M."/>
            <person name="Sun H."/>
            <person name="Tritt A."/>
            <person name="Yoshinaga Y."/>
            <person name="Zwiers L.-H."/>
            <person name="Turgeon B."/>
            <person name="Goodwin S."/>
            <person name="Spatafora J."/>
            <person name="Crous P."/>
            <person name="Grigoriev I."/>
        </authorList>
    </citation>
    <scope>NUCLEOTIDE SEQUENCE</scope>
    <source>
        <strain evidence="7">CBS 260.36</strain>
    </source>
</reference>
<comment type="caution">
    <text evidence="7">The sequence shown here is derived from an EMBL/GenBank/DDBJ whole genome shotgun (WGS) entry which is preliminary data.</text>
</comment>
<dbReference type="PANTHER" id="PTHR14604">
    <property type="entry name" value="WD40 REPEAT PF20"/>
    <property type="match status" value="1"/>
</dbReference>
<dbReference type="InterPro" id="IPR056884">
    <property type="entry name" value="NPHP3-like_N"/>
</dbReference>
<dbReference type="EMBL" id="ML996094">
    <property type="protein sequence ID" value="KAF2147935.1"/>
    <property type="molecule type" value="Genomic_DNA"/>
</dbReference>
<dbReference type="InterPro" id="IPR050995">
    <property type="entry name" value="WD-F-box_domain-protein"/>
</dbReference>
<evidence type="ECO:0000313" key="8">
    <source>
        <dbReference type="Proteomes" id="UP000799439"/>
    </source>
</evidence>
<dbReference type="SUPFAM" id="SSF63829">
    <property type="entry name" value="Calcium-dependent phosphotriesterase"/>
    <property type="match status" value="1"/>
</dbReference>
<dbReference type="SUPFAM" id="SSF52540">
    <property type="entry name" value="P-loop containing nucleoside triphosphate hydrolases"/>
    <property type="match status" value="1"/>
</dbReference>
<dbReference type="SUPFAM" id="SSF50978">
    <property type="entry name" value="WD40 repeat-like"/>
    <property type="match status" value="1"/>
</dbReference>
<dbReference type="InterPro" id="IPR018391">
    <property type="entry name" value="PQQ_b-propeller_rpt"/>
</dbReference>
<feature type="repeat" description="WD" evidence="3">
    <location>
        <begin position="1312"/>
        <end position="1353"/>
    </location>
</feature>
<dbReference type="Gene3D" id="2.130.10.10">
    <property type="entry name" value="YVTN repeat-like/Quinoprotein amine dehydrogenase"/>
    <property type="match status" value="7"/>
</dbReference>
<dbReference type="SUPFAM" id="SSF50998">
    <property type="entry name" value="Quinoprotein alcohol dehydrogenase-like"/>
    <property type="match status" value="1"/>
</dbReference>
<evidence type="ECO:0000256" key="3">
    <source>
        <dbReference type="PROSITE-ProRule" id="PRU00221"/>
    </source>
</evidence>
<feature type="compositionally biased region" description="Low complexity" evidence="5">
    <location>
        <begin position="22"/>
        <end position="45"/>
    </location>
</feature>
<dbReference type="PROSITE" id="PS50837">
    <property type="entry name" value="NACHT"/>
    <property type="match status" value="1"/>
</dbReference>
<keyword evidence="1 3" id="KW-0853">WD repeat</keyword>